<evidence type="ECO:0000256" key="3">
    <source>
        <dbReference type="ARBA" id="ARBA00023237"/>
    </source>
</evidence>
<evidence type="ECO:0000256" key="2">
    <source>
        <dbReference type="ARBA" id="ARBA00023136"/>
    </source>
</evidence>
<dbReference type="SUPFAM" id="SSF56935">
    <property type="entry name" value="Porins"/>
    <property type="match status" value="1"/>
</dbReference>
<comment type="caution">
    <text evidence="4">The sequence shown here is derived from an EMBL/GenBank/DDBJ whole genome shotgun (WGS) entry which is preliminary data.</text>
</comment>
<sequence length="536" mass="60592">MMLATGWVAAQEQEQIQDARIVIEKNRTNEVQVEERSFEKIAPPRQNRNAPIELNYQPVEFQAELSALDPSIRVLGLKSPKLPKSSSNFFRAGFGNYITPLLEGYVNTVRNKNMDAGLYLRHYSSLQGPVDKKNSASSENILGGQFNYYGKGASLNTHIDYQRWGNRFYGYPAGTEVVLDDIKQNINFFNLGFDLKNTIEDANLDYKSSLNYHYTGDRFEASENWVEFDGDFLYNSGDVWQAGVMVELDFAARQDSLVSDNRLGLQIIPNVKMSFDQFDLRLGLNFAYQNDTTDHLDNFMVFPHFEGIYHMGEYFEVFASLKGDLHFNTYHNAIRYNPWMAANFALYNSATPYDFTVGGRGKFSHFLSYEAQVGIGQVSNLMTVVNNPLDQAGFYTLYDGGKTTLFHIEGHLTYEGNGINAGTDLRLNTYGTDQLEAAYHLPKLDLALWGNYQFNDKLSFGADLKVLGGITAANVETGATENLKTIIDLGAKADYKITEQFGAFVTIDNMLAQKYERFQHYPVRGFQMMVGATAQF</sequence>
<dbReference type="GO" id="GO:0009279">
    <property type="term" value="C:cell outer membrane"/>
    <property type="evidence" value="ECO:0007669"/>
    <property type="project" value="UniProtKB-SubCell"/>
</dbReference>
<comment type="subcellular location">
    <subcellularLocation>
        <location evidence="1">Cell outer membrane</location>
    </subcellularLocation>
</comment>
<organism evidence="4 5">
    <name type="scientific">Persicobacter diffluens</name>
    <dbReference type="NCBI Taxonomy" id="981"/>
    <lineage>
        <taxon>Bacteria</taxon>
        <taxon>Pseudomonadati</taxon>
        <taxon>Bacteroidota</taxon>
        <taxon>Cytophagia</taxon>
        <taxon>Cytophagales</taxon>
        <taxon>Persicobacteraceae</taxon>
        <taxon>Persicobacter</taxon>
    </lineage>
</organism>
<evidence type="ECO:0000313" key="4">
    <source>
        <dbReference type="EMBL" id="GJM60799.1"/>
    </source>
</evidence>
<evidence type="ECO:0000256" key="1">
    <source>
        <dbReference type="ARBA" id="ARBA00004442"/>
    </source>
</evidence>
<dbReference type="InterPro" id="IPR036942">
    <property type="entry name" value="Beta-barrel_TonB_sf"/>
</dbReference>
<dbReference type="AlphaFoldDB" id="A0AAN4VX15"/>
<reference evidence="4 5" key="1">
    <citation type="submission" date="2021-12" db="EMBL/GenBank/DDBJ databases">
        <title>Genome sequencing of bacteria with rrn-lacking chromosome and rrn-plasmid.</title>
        <authorList>
            <person name="Anda M."/>
            <person name="Iwasaki W."/>
        </authorList>
    </citation>
    <scope>NUCLEOTIDE SEQUENCE [LARGE SCALE GENOMIC DNA]</scope>
    <source>
        <strain evidence="4 5">NBRC 15940</strain>
    </source>
</reference>
<keyword evidence="5" id="KW-1185">Reference proteome</keyword>
<protein>
    <recommendedName>
        <fullName evidence="6">TonB-dependent receptor</fullName>
    </recommendedName>
</protein>
<keyword evidence="3" id="KW-0998">Cell outer membrane</keyword>
<gene>
    <name evidence="4" type="ORF">PEDI_13510</name>
</gene>
<evidence type="ECO:0008006" key="6">
    <source>
        <dbReference type="Google" id="ProtNLM"/>
    </source>
</evidence>
<keyword evidence="2" id="KW-0472">Membrane</keyword>
<dbReference type="Proteomes" id="UP001310022">
    <property type="component" value="Unassembled WGS sequence"/>
</dbReference>
<dbReference type="EMBL" id="BQKE01000001">
    <property type="protein sequence ID" value="GJM60799.1"/>
    <property type="molecule type" value="Genomic_DNA"/>
</dbReference>
<accession>A0AAN4VX15</accession>
<dbReference type="Gene3D" id="2.40.170.20">
    <property type="entry name" value="TonB-dependent receptor, beta-barrel domain"/>
    <property type="match status" value="1"/>
</dbReference>
<proteinExistence type="predicted"/>
<evidence type="ECO:0000313" key="5">
    <source>
        <dbReference type="Proteomes" id="UP001310022"/>
    </source>
</evidence>
<name>A0AAN4VX15_9BACT</name>